<reference evidence="4 5" key="1">
    <citation type="submission" date="2022-09" db="EMBL/GenBank/DDBJ databases">
        <authorList>
            <person name="Palmer J.M."/>
        </authorList>
    </citation>
    <scope>NUCLEOTIDE SEQUENCE [LARGE SCALE GENOMIC DNA]</scope>
    <source>
        <strain evidence="4 5">DSM 7382</strain>
    </source>
</reference>
<dbReference type="InterPro" id="IPR029039">
    <property type="entry name" value="Flavoprotein-like_sf"/>
</dbReference>
<feature type="non-terminal residue" evidence="4">
    <location>
        <position position="266"/>
    </location>
</feature>
<dbReference type="PANTHER" id="PTHR19384:SF17">
    <property type="entry name" value="NADPH--CYTOCHROME P450 REDUCTASE"/>
    <property type="match status" value="1"/>
</dbReference>
<evidence type="ECO:0000256" key="2">
    <source>
        <dbReference type="SAM" id="Phobius"/>
    </source>
</evidence>
<dbReference type="GO" id="GO:0003958">
    <property type="term" value="F:NADPH-hemoprotein reductase activity"/>
    <property type="evidence" value="ECO:0007669"/>
    <property type="project" value="TreeGrafter"/>
</dbReference>
<dbReference type="GO" id="GO:0010181">
    <property type="term" value="F:FMN binding"/>
    <property type="evidence" value="ECO:0007669"/>
    <property type="project" value="InterPro"/>
</dbReference>
<comment type="caution">
    <text evidence="4">The sequence shown here is derived from an EMBL/GenBank/DDBJ whole genome shotgun (WGS) entry which is preliminary data.</text>
</comment>
<dbReference type="Gene3D" id="3.40.50.360">
    <property type="match status" value="1"/>
</dbReference>
<dbReference type="PRINTS" id="PR00369">
    <property type="entry name" value="FLAVODOXIN"/>
</dbReference>
<dbReference type="EMBL" id="JASBNA010000167">
    <property type="protein sequence ID" value="KAK7675871.1"/>
    <property type="molecule type" value="Genomic_DNA"/>
</dbReference>
<dbReference type="GO" id="GO:0050660">
    <property type="term" value="F:flavin adenine dinucleotide binding"/>
    <property type="evidence" value="ECO:0007669"/>
    <property type="project" value="TreeGrafter"/>
</dbReference>
<dbReference type="SUPFAM" id="SSF52218">
    <property type="entry name" value="Flavoproteins"/>
    <property type="match status" value="1"/>
</dbReference>
<dbReference type="PANTHER" id="PTHR19384">
    <property type="entry name" value="NITRIC OXIDE SYNTHASE-RELATED"/>
    <property type="match status" value="1"/>
</dbReference>
<protein>
    <recommendedName>
        <fullName evidence="3">Flavodoxin-like domain-containing protein</fullName>
    </recommendedName>
</protein>
<evidence type="ECO:0000256" key="1">
    <source>
        <dbReference type="ARBA" id="ARBA00022630"/>
    </source>
</evidence>
<dbReference type="Pfam" id="PF00258">
    <property type="entry name" value="Flavodoxin_1"/>
    <property type="match status" value="1"/>
</dbReference>
<dbReference type="InterPro" id="IPR008254">
    <property type="entry name" value="Flavodoxin/NO_synth"/>
</dbReference>
<gene>
    <name evidence="4" type="ORF">QCA50_021190</name>
</gene>
<dbReference type="Proteomes" id="UP001385951">
    <property type="component" value="Unassembled WGS sequence"/>
</dbReference>
<dbReference type="AlphaFoldDB" id="A0AAW0FF71"/>
<keyword evidence="5" id="KW-1185">Reference proteome</keyword>
<keyword evidence="2" id="KW-0472">Membrane</keyword>
<organism evidence="4 5">
    <name type="scientific">Cerrena zonata</name>
    <dbReference type="NCBI Taxonomy" id="2478898"/>
    <lineage>
        <taxon>Eukaryota</taxon>
        <taxon>Fungi</taxon>
        <taxon>Dikarya</taxon>
        <taxon>Basidiomycota</taxon>
        <taxon>Agaricomycotina</taxon>
        <taxon>Agaricomycetes</taxon>
        <taxon>Polyporales</taxon>
        <taxon>Cerrenaceae</taxon>
        <taxon>Cerrena</taxon>
    </lineage>
</organism>
<dbReference type="PROSITE" id="PS50902">
    <property type="entry name" value="FLAVODOXIN_LIKE"/>
    <property type="match status" value="1"/>
</dbReference>
<evidence type="ECO:0000313" key="4">
    <source>
        <dbReference type="EMBL" id="KAK7675871.1"/>
    </source>
</evidence>
<accession>A0AAW0FF71</accession>
<feature type="transmembrane region" description="Helical" evidence="2">
    <location>
        <begin position="6"/>
        <end position="23"/>
    </location>
</feature>
<dbReference type="InterPro" id="IPR001094">
    <property type="entry name" value="Flavdoxin-like"/>
</dbReference>
<feature type="domain" description="Flavodoxin-like" evidence="3">
    <location>
        <begin position="60"/>
        <end position="204"/>
    </location>
</feature>
<sequence length="266" mass="29679">MALDTLDFTVMIAIAVAMIAYFAKNKIFGGDGTSAGFTASVGGETSRNLVETLQKNGKNTIVFFGSQTGTAEDYASKLAKELSSKFNLKVLIADLADYDYEHFADVGDDILVFFLAATYGEGEPTDNAVDFFEFIDNEADNLSSLRYSVFGLGNSTYEFYNAMGKKINTRLEELGAERFAEYGEGDDGNGTMDEDFLAWKDTVFESLKNNLNFEEHEAVYQPNIELTEIEEMPLDDPHVSNGEPMKKEVMKLLDLTRFKIDIKKMF</sequence>
<keyword evidence="2" id="KW-1133">Transmembrane helix</keyword>
<dbReference type="FunFam" id="3.40.50.360:FF:000036">
    <property type="entry name" value="NADPH--cytochrome P450 reductase"/>
    <property type="match status" value="1"/>
</dbReference>
<evidence type="ECO:0000259" key="3">
    <source>
        <dbReference type="PROSITE" id="PS50902"/>
    </source>
</evidence>
<proteinExistence type="predicted"/>
<keyword evidence="1" id="KW-0285">Flavoprotein</keyword>
<name>A0AAW0FF71_9APHY</name>
<evidence type="ECO:0000313" key="5">
    <source>
        <dbReference type="Proteomes" id="UP001385951"/>
    </source>
</evidence>
<dbReference type="GO" id="GO:0005829">
    <property type="term" value="C:cytosol"/>
    <property type="evidence" value="ECO:0007669"/>
    <property type="project" value="TreeGrafter"/>
</dbReference>
<keyword evidence="2" id="KW-0812">Transmembrane</keyword>